<accession>A0AAD5T407</accession>
<gene>
    <name evidence="6" type="ORF">HK100_011586</name>
</gene>
<dbReference type="AlphaFoldDB" id="A0AAD5T407"/>
<dbReference type="GO" id="GO:0004842">
    <property type="term" value="F:ubiquitin-protein transferase activity"/>
    <property type="evidence" value="ECO:0007669"/>
    <property type="project" value="InterPro"/>
</dbReference>
<dbReference type="InterPro" id="IPR003877">
    <property type="entry name" value="SPRY_dom"/>
</dbReference>
<comment type="caution">
    <text evidence="6">The sequence shown here is derived from an EMBL/GenBank/DDBJ whole genome shotgun (WGS) entry which is preliminary data.</text>
</comment>
<keyword evidence="1" id="KW-0479">Metal-binding</keyword>
<keyword evidence="4" id="KW-0732">Signal</keyword>
<feature type="chain" id="PRO_5042123502" description="B30.2/SPRY domain-containing protein" evidence="4">
    <location>
        <begin position="21"/>
        <end position="1100"/>
    </location>
</feature>
<dbReference type="Gene3D" id="1.25.10.10">
    <property type="entry name" value="Leucine-rich Repeat Variant"/>
    <property type="match status" value="2"/>
</dbReference>
<dbReference type="GO" id="GO:0005737">
    <property type="term" value="C:cytoplasm"/>
    <property type="evidence" value="ECO:0007669"/>
    <property type="project" value="TreeGrafter"/>
</dbReference>
<dbReference type="EMBL" id="JADGJH010000734">
    <property type="protein sequence ID" value="KAJ3123503.1"/>
    <property type="molecule type" value="Genomic_DNA"/>
</dbReference>
<dbReference type="SMART" id="SM00185">
    <property type="entry name" value="ARM"/>
    <property type="match status" value="3"/>
</dbReference>
<organism evidence="6 7">
    <name type="scientific">Physocladia obscura</name>
    <dbReference type="NCBI Taxonomy" id="109957"/>
    <lineage>
        <taxon>Eukaryota</taxon>
        <taxon>Fungi</taxon>
        <taxon>Fungi incertae sedis</taxon>
        <taxon>Chytridiomycota</taxon>
        <taxon>Chytridiomycota incertae sedis</taxon>
        <taxon>Chytridiomycetes</taxon>
        <taxon>Chytridiales</taxon>
        <taxon>Chytriomycetaceae</taxon>
        <taxon>Physocladia</taxon>
    </lineage>
</organism>
<evidence type="ECO:0000313" key="7">
    <source>
        <dbReference type="Proteomes" id="UP001211907"/>
    </source>
</evidence>
<dbReference type="Proteomes" id="UP001211907">
    <property type="component" value="Unassembled WGS sequence"/>
</dbReference>
<feature type="non-terminal residue" evidence="6">
    <location>
        <position position="1100"/>
    </location>
</feature>
<evidence type="ECO:0000256" key="1">
    <source>
        <dbReference type="ARBA" id="ARBA00022723"/>
    </source>
</evidence>
<sequence>MQYFAFVGVVGTVLFHILNTLPTPPQTQHHDDSNETCAENHTDFESINDLLSYDKPDIVPVVPSNKAKPKTQAKNRTAVSLKNLEKLVQSNNMATRDAALQILLARAISGTRFSVVFYSELTRLTSADYFGEIMLLCWNDEDSKMRDKAVCVVQQLSRIEPNRDQIVNGGGLKMLAHIICSPNSDKTYRNAMVALYRLLLSHEVLHRILIFKDLIPILGNMTRSTFGNSNMQKYCLHSLVRLISSLGSDEAPKKLRNLISMNIVSLVGGCLKNEDSELVSWAVFLIQEFVTRDVARAEFSQIRGIAKILIDTTGHPSSGSDSFMPRVTLRTLKCLSVRNDEFQAEILKCGALKRIIPFLECADSEAQFWAISLLHDLIGNNRNENRSAESDLQYGGALLLLNLATFSKESAIRIADHDGIDILSDLILHSGRQDLQVVAAKALSTMARKEEDVHDEIFKCVVLEIVYKINSLSYIAQNSNDLHTYMECLQIFIQPDALKPKQSPYSPTRNEEFIFNNLDWVTMMEPLCVKIIDMVLFPFINNSLVVEDNFREVSEDEATSLKFDVSNLLYDRIDVVAERLRAIQALESADDTVMDQNTRYFFAFKALSLLIPLFQNENVRFFFEANSLPVILISLIRLNNKAIANQAISTLAMCLVQGLSRSSILNISKGIDSIINHILPDTSAGTKFYGNLIFDHLADFSTDQNGFQSILNDDRVVELDMETFTPYLYWSKDLMEIRNDSWTFESVRANTFVRGSGKYVYEVVLNTDGIIQLGWASKSCEFDPEGGEGVGDNAFSYAYDGNRIKKWHSIFTTNNDYGEEWVEGDVIGALIDLDNQTISFFRNGTDLGVAFSNVDSSREWFPAASLAGSQGCSFLFGGANDPLRFKPDNYISIGVVKDDKRPAPDEEIVISGEVIDFEIGWIVSDDYVWTEPSYYFEVKFLIAKYADEEVKPFQFGLMDDAGMVFILMPIQNDRACILKAHNGLMDYGTLNILHEVVQSAIDNSVAETLEFVIIGVLNVFHFREGDVFGCGYSFIDEAVFFTMNGHSLNIAARIYGARNERTFMPYLRHVTKIKVNYGNYDLRWQSGQFEDEADGGGSED</sequence>
<dbReference type="PANTHER" id="PTHR13363:SF5">
    <property type="entry name" value="E3 UBIQUITIN-PROTEIN LIGASE RNF123"/>
    <property type="match status" value="1"/>
</dbReference>
<dbReference type="PROSITE" id="PS50188">
    <property type="entry name" value="B302_SPRY"/>
    <property type="match status" value="1"/>
</dbReference>
<keyword evidence="7" id="KW-1185">Reference proteome</keyword>
<dbReference type="InterPro" id="IPR045129">
    <property type="entry name" value="RNF123/RKP/RSPRY1"/>
</dbReference>
<keyword evidence="3" id="KW-0862">Zinc</keyword>
<dbReference type="InterPro" id="IPR043136">
    <property type="entry name" value="B30.2/SPRY_sf"/>
</dbReference>
<evidence type="ECO:0000313" key="6">
    <source>
        <dbReference type="EMBL" id="KAJ3123503.1"/>
    </source>
</evidence>
<dbReference type="InterPro" id="IPR011989">
    <property type="entry name" value="ARM-like"/>
</dbReference>
<dbReference type="InterPro" id="IPR016024">
    <property type="entry name" value="ARM-type_fold"/>
</dbReference>
<dbReference type="InterPro" id="IPR000225">
    <property type="entry name" value="Armadillo"/>
</dbReference>
<evidence type="ECO:0000256" key="4">
    <source>
        <dbReference type="SAM" id="SignalP"/>
    </source>
</evidence>
<proteinExistence type="predicted"/>
<feature type="domain" description="B30.2/SPRY" evidence="5">
    <location>
        <begin position="697"/>
        <end position="883"/>
    </location>
</feature>
<reference evidence="6" key="1">
    <citation type="submission" date="2020-05" db="EMBL/GenBank/DDBJ databases">
        <title>Phylogenomic resolution of chytrid fungi.</title>
        <authorList>
            <person name="Stajich J.E."/>
            <person name="Amses K."/>
            <person name="Simmons R."/>
            <person name="Seto K."/>
            <person name="Myers J."/>
            <person name="Bonds A."/>
            <person name="Quandt C.A."/>
            <person name="Barry K."/>
            <person name="Liu P."/>
            <person name="Grigoriev I."/>
            <person name="Longcore J.E."/>
            <person name="James T.Y."/>
        </authorList>
    </citation>
    <scope>NUCLEOTIDE SEQUENCE</scope>
    <source>
        <strain evidence="6">JEL0513</strain>
    </source>
</reference>
<dbReference type="SMART" id="SM00449">
    <property type="entry name" value="SPRY"/>
    <property type="match status" value="1"/>
</dbReference>
<dbReference type="Pfam" id="PF00622">
    <property type="entry name" value="SPRY"/>
    <property type="match status" value="1"/>
</dbReference>
<dbReference type="SUPFAM" id="SSF49899">
    <property type="entry name" value="Concanavalin A-like lectins/glucanases"/>
    <property type="match status" value="1"/>
</dbReference>
<dbReference type="InterPro" id="IPR001870">
    <property type="entry name" value="B30.2/SPRY"/>
</dbReference>
<evidence type="ECO:0000256" key="3">
    <source>
        <dbReference type="ARBA" id="ARBA00022833"/>
    </source>
</evidence>
<protein>
    <recommendedName>
        <fullName evidence="5">B30.2/SPRY domain-containing protein</fullName>
    </recommendedName>
</protein>
<dbReference type="GO" id="GO:0008270">
    <property type="term" value="F:zinc ion binding"/>
    <property type="evidence" value="ECO:0007669"/>
    <property type="project" value="UniProtKB-KW"/>
</dbReference>
<dbReference type="PANTHER" id="PTHR13363">
    <property type="entry name" value="RING FINGER AND SRY DOMAIN-CONTAINING"/>
    <property type="match status" value="1"/>
</dbReference>
<evidence type="ECO:0000259" key="5">
    <source>
        <dbReference type="PROSITE" id="PS50188"/>
    </source>
</evidence>
<feature type="signal peptide" evidence="4">
    <location>
        <begin position="1"/>
        <end position="20"/>
    </location>
</feature>
<dbReference type="GO" id="GO:0051603">
    <property type="term" value="P:proteolysis involved in protein catabolic process"/>
    <property type="evidence" value="ECO:0007669"/>
    <property type="project" value="TreeGrafter"/>
</dbReference>
<dbReference type="InterPro" id="IPR013320">
    <property type="entry name" value="ConA-like_dom_sf"/>
</dbReference>
<dbReference type="Gene3D" id="2.60.120.920">
    <property type="match status" value="2"/>
</dbReference>
<dbReference type="SUPFAM" id="SSF48371">
    <property type="entry name" value="ARM repeat"/>
    <property type="match status" value="1"/>
</dbReference>
<evidence type="ECO:0000256" key="2">
    <source>
        <dbReference type="ARBA" id="ARBA00022771"/>
    </source>
</evidence>
<name>A0AAD5T407_9FUNG</name>
<keyword evidence="2" id="KW-0863">Zinc-finger</keyword>